<feature type="compositionally biased region" description="Basic and acidic residues" evidence="1">
    <location>
        <begin position="121"/>
        <end position="133"/>
    </location>
</feature>
<name>G0S4K6_CHATD</name>
<feature type="compositionally biased region" description="Basic and acidic residues" evidence="1">
    <location>
        <begin position="1"/>
        <end position="13"/>
    </location>
</feature>
<feature type="compositionally biased region" description="Acidic residues" evidence="1">
    <location>
        <begin position="103"/>
        <end position="112"/>
    </location>
</feature>
<gene>
    <name evidence="2" type="ORF">CTHT_0031340</name>
</gene>
<evidence type="ECO:0000313" key="2">
    <source>
        <dbReference type="EMBL" id="EGS21281.1"/>
    </source>
</evidence>
<feature type="compositionally biased region" description="Basic and acidic residues" evidence="1">
    <location>
        <begin position="54"/>
        <end position="65"/>
    </location>
</feature>
<protein>
    <submittedName>
        <fullName evidence="2">Uncharacterized protein</fullName>
    </submittedName>
</protein>
<proteinExistence type="predicted"/>
<feature type="compositionally biased region" description="Polar residues" evidence="1">
    <location>
        <begin position="163"/>
        <end position="176"/>
    </location>
</feature>
<evidence type="ECO:0000313" key="3">
    <source>
        <dbReference type="Proteomes" id="UP000008066"/>
    </source>
</evidence>
<dbReference type="KEGG" id="cthr:CTHT_0031340"/>
<dbReference type="HOGENOM" id="CLU_1390063_0_0_1"/>
<evidence type="ECO:0000256" key="1">
    <source>
        <dbReference type="SAM" id="MobiDB-lite"/>
    </source>
</evidence>
<feature type="compositionally biased region" description="Low complexity" evidence="1">
    <location>
        <begin position="183"/>
        <end position="196"/>
    </location>
</feature>
<keyword evidence="3" id="KW-1185">Reference proteome</keyword>
<dbReference type="EMBL" id="GL988041">
    <property type="protein sequence ID" value="EGS21281.1"/>
    <property type="molecule type" value="Genomic_DNA"/>
</dbReference>
<dbReference type="RefSeq" id="XP_006693577.1">
    <property type="nucleotide sequence ID" value="XM_006693514.1"/>
</dbReference>
<dbReference type="GeneID" id="18257172"/>
<feature type="compositionally biased region" description="Acidic residues" evidence="1">
    <location>
        <begin position="44"/>
        <end position="53"/>
    </location>
</feature>
<dbReference type="AlphaFoldDB" id="G0S4K6"/>
<accession>G0S4K6</accession>
<reference evidence="2 3" key="1">
    <citation type="journal article" date="2011" name="Cell">
        <title>Insight into structure and assembly of the nuclear pore complex by utilizing the genome of a eukaryotic thermophile.</title>
        <authorList>
            <person name="Amlacher S."/>
            <person name="Sarges P."/>
            <person name="Flemming D."/>
            <person name="van Noort V."/>
            <person name="Kunze R."/>
            <person name="Devos D.P."/>
            <person name="Arumugam M."/>
            <person name="Bork P."/>
            <person name="Hurt E."/>
        </authorList>
    </citation>
    <scope>NUCLEOTIDE SEQUENCE [LARGE SCALE GENOMIC DNA]</scope>
    <source>
        <strain evidence="3">DSM 1495 / CBS 144.50 / IMI 039719</strain>
    </source>
</reference>
<dbReference type="Proteomes" id="UP000008066">
    <property type="component" value="Unassembled WGS sequence"/>
</dbReference>
<feature type="compositionally biased region" description="Acidic residues" evidence="1">
    <location>
        <begin position="81"/>
        <end position="95"/>
    </location>
</feature>
<feature type="region of interest" description="Disordered" evidence="1">
    <location>
        <begin position="1"/>
        <end position="196"/>
    </location>
</feature>
<organism evidence="3">
    <name type="scientific">Chaetomium thermophilum (strain DSM 1495 / CBS 144.50 / IMI 039719)</name>
    <name type="common">Thermochaetoides thermophila</name>
    <dbReference type="NCBI Taxonomy" id="759272"/>
    <lineage>
        <taxon>Eukaryota</taxon>
        <taxon>Fungi</taxon>
        <taxon>Dikarya</taxon>
        <taxon>Ascomycota</taxon>
        <taxon>Pezizomycotina</taxon>
        <taxon>Sordariomycetes</taxon>
        <taxon>Sordariomycetidae</taxon>
        <taxon>Sordariales</taxon>
        <taxon>Chaetomiaceae</taxon>
        <taxon>Thermochaetoides</taxon>
    </lineage>
</organism>
<sequence length="196" mass="22793">MPSQEQRKKEKDQKHKAKAPEPATNDQEKKALKAAPPPLVPVEPGDESEDYSEDVSKDEEQRVLDENYQDGTPGSSRRAEADEDERSEEEADEDQAVQTAREEESEEEEEESPALSQPSTPRDDEKPRPKWMDQRLQSAKKADQQMEPACQTRQQVHHEQRQRNISGQRDYNSQLTYRKEQEMMMQPQQQPQVQTY</sequence>